<keyword evidence="7" id="KW-1185">Reference proteome</keyword>
<dbReference type="Gene3D" id="2.40.30.10">
    <property type="entry name" value="Translation factors"/>
    <property type="match status" value="1"/>
</dbReference>
<dbReference type="InterPro" id="IPR004792">
    <property type="entry name" value="BaiN-like"/>
</dbReference>
<dbReference type="InterPro" id="IPR023166">
    <property type="entry name" value="BaiN-like_dom_sf"/>
</dbReference>
<dbReference type="KEGG" id="tki:TKV_c12650"/>
<dbReference type="eggNOG" id="COG2081">
    <property type="taxonomic scope" value="Bacteria"/>
</dbReference>
<name>A0A097ARH9_THEKI</name>
<dbReference type="STRING" id="2325.TKV_c12650"/>
<dbReference type="PRINTS" id="PR00411">
    <property type="entry name" value="PNDRDTASEI"/>
</dbReference>
<protein>
    <submittedName>
        <fullName evidence="6">Flavoprotein</fullName>
    </submittedName>
</protein>
<evidence type="ECO:0000313" key="6">
    <source>
        <dbReference type="EMBL" id="AIS52436.1"/>
    </source>
</evidence>
<dbReference type="PRINTS" id="PR00368">
    <property type="entry name" value="FADPNR"/>
</dbReference>
<organism evidence="6 7">
    <name type="scientific">Thermoanaerobacter kivui</name>
    <name type="common">Acetogenium kivui</name>
    <dbReference type="NCBI Taxonomy" id="2325"/>
    <lineage>
        <taxon>Bacteria</taxon>
        <taxon>Bacillati</taxon>
        <taxon>Bacillota</taxon>
        <taxon>Clostridia</taxon>
        <taxon>Thermoanaerobacterales</taxon>
        <taxon>Thermoanaerobacteraceae</taxon>
        <taxon>Thermoanaerobacter</taxon>
    </lineage>
</organism>
<dbReference type="Pfam" id="PF03486">
    <property type="entry name" value="HI0933_like"/>
    <property type="match status" value="1"/>
</dbReference>
<evidence type="ECO:0000259" key="4">
    <source>
        <dbReference type="Pfam" id="PF03486"/>
    </source>
</evidence>
<feature type="domain" description="RsdA/BaiN/AoA(So)-like Rossmann fold-like" evidence="4">
    <location>
        <begin position="3"/>
        <end position="403"/>
    </location>
</feature>
<dbReference type="InterPro" id="IPR057661">
    <property type="entry name" value="RsdA/BaiN/AoA(So)_Rossmann"/>
</dbReference>
<dbReference type="RefSeq" id="WP_049685191.1">
    <property type="nucleotide sequence ID" value="NZ_CP009170.1"/>
</dbReference>
<evidence type="ECO:0000256" key="1">
    <source>
        <dbReference type="ARBA" id="ARBA00001974"/>
    </source>
</evidence>
<evidence type="ECO:0000256" key="3">
    <source>
        <dbReference type="ARBA" id="ARBA00022827"/>
    </source>
</evidence>
<dbReference type="PANTHER" id="PTHR42887">
    <property type="entry name" value="OS12G0638800 PROTEIN"/>
    <property type="match status" value="1"/>
</dbReference>
<evidence type="ECO:0000256" key="2">
    <source>
        <dbReference type="ARBA" id="ARBA00022630"/>
    </source>
</evidence>
<accession>A0A097ARH9</accession>
<gene>
    <name evidence="6" type="ORF">TKV_c12650</name>
</gene>
<evidence type="ECO:0000313" key="7">
    <source>
        <dbReference type="Proteomes" id="UP000029669"/>
    </source>
</evidence>
<dbReference type="Gene3D" id="3.50.50.60">
    <property type="entry name" value="FAD/NAD(P)-binding domain"/>
    <property type="match status" value="1"/>
</dbReference>
<dbReference type="SUPFAM" id="SSF51905">
    <property type="entry name" value="FAD/NAD(P)-binding domain"/>
    <property type="match status" value="1"/>
</dbReference>
<dbReference type="InterPro" id="IPR036188">
    <property type="entry name" value="FAD/NAD-bd_sf"/>
</dbReference>
<dbReference type="HOGENOM" id="CLU_025174_3_1_9"/>
<dbReference type="Gene3D" id="1.10.8.260">
    <property type="entry name" value="HI0933 insert domain-like"/>
    <property type="match status" value="1"/>
</dbReference>
<sequence>MKKVFVIGGGAAGMMAALSAAMKGKDVSIFERNNILGKKLLVTGNGRCNITNFADKEEFFENVPGNSKFLYSAFSKFSNKDLIEFLNAYGLKTKVEMGLRVFPVSDKSVEVRDFFVNMLNKYHVKINYNSRVSDIKVENGCVKGIVVNEKFLSCDRVILATGGLSYPTTGCTGDGYEIARKLGHTIIEPFPSLVPMVTEEDVKELMGLTLKNVKVAAYAGQKLIKEEFGEMLFTHFGLSGPVILTLSRFIHDYLNRDDLMIRIDLKPALSLEKLEERLLRDFNKNLNKNLKNALEVLLPHSLIPCIITRSNISPDKKVRDVTKKERKELLYNLKNLTFKIKKLRPIREAIVTAGGISTKEINPSTMESKIVKGLFFAGEIIDVDGLTGGFNLQIAFSTGYVAGINA</sequence>
<dbReference type="NCBIfam" id="TIGR00275">
    <property type="entry name" value="aminoacetone oxidase family FAD-binding enzyme"/>
    <property type="match status" value="1"/>
</dbReference>
<dbReference type="PANTHER" id="PTHR42887:SF2">
    <property type="entry name" value="OS12G0638800 PROTEIN"/>
    <property type="match status" value="1"/>
</dbReference>
<feature type="domain" description="RsdA/BaiN/AoA(So)-like insert" evidence="5">
    <location>
        <begin position="191"/>
        <end position="351"/>
    </location>
</feature>
<dbReference type="AlphaFoldDB" id="A0A097ARH9"/>
<evidence type="ECO:0000259" key="5">
    <source>
        <dbReference type="Pfam" id="PF22780"/>
    </source>
</evidence>
<proteinExistence type="predicted"/>
<dbReference type="InterPro" id="IPR055178">
    <property type="entry name" value="RsdA/BaiN/AoA(So)-like_dom"/>
</dbReference>
<keyword evidence="2" id="KW-0285">Flavoprotein</keyword>
<keyword evidence="3" id="KW-0274">FAD</keyword>
<dbReference type="Proteomes" id="UP000029669">
    <property type="component" value="Chromosome"/>
</dbReference>
<dbReference type="Pfam" id="PF22780">
    <property type="entry name" value="HI0933_like_1st"/>
    <property type="match status" value="1"/>
</dbReference>
<comment type="cofactor">
    <cofactor evidence="1">
        <name>FAD</name>
        <dbReference type="ChEBI" id="CHEBI:57692"/>
    </cofactor>
</comment>
<dbReference type="EMBL" id="CP009170">
    <property type="protein sequence ID" value="AIS52436.1"/>
    <property type="molecule type" value="Genomic_DNA"/>
</dbReference>
<reference evidence="7" key="1">
    <citation type="journal article" date="2015" name="Genome Announc.">
        <title>Whole-Genome Sequences of 80 Environmental and Clinical Isolates of Burkholderia pseudomallei.</title>
        <authorList>
            <person name="Johnson S.L."/>
            <person name="Baker A.L."/>
            <person name="Chain P.S."/>
            <person name="Currie B.J."/>
            <person name="Daligault H.E."/>
            <person name="Davenport K.W."/>
            <person name="Davis C.B."/>
            <person name="Inglis T.J."/>
            <person name="Kaestli M."/>
            <person name="Koren S."/>
            <person name="Mayo M."/>
            <person name="Merritt A.J."/>
            <person name="Price E.P."/>
            <person name="Sarovich D.S."/>
            <person name="Warner J."/>
            <person name="Rosovitz M.J."/>
        </authorList>
    </citation>
    <scope>NUCLEOTIDE SEQUENCE [LARGE SCALE GENOMIC DNA]</scope>
    <source>
        <strain evidence="7">DSM 2030</strain>
    </source>
</reference>
<dbReference type="OrthoDB" id="9773233at2"/>
<dbReference type="SUPFAM" id="SSF160996">
    <property type="entry name" value="HI0933 insert domain-like"/>
    <property type="match status" value="1"/>
</dbReference>